<reference evidence="1 2" key="1">
    <citation type="journal article" date="2015" name="Genome Announc.">
        <title>Expanding the biotechnology potential of lactobacilli through comparative genomics of 213 strains and associated genera.</title>
        <authorList>
            <person name="Sun Z."/>
            <person name="Harris H.M."/>
            <person name="McCann A."/>
            <person name="Guo C."/>
            <person name="Argimon S."/>
            <person name="Zhang W."/>
            <person name="Yang X."/>
            <person name="Jeffery I.B."/>
            <person name="Cooney J.C."/>
            <person name="Kagawa T.F."/>
            <person name="Liu W."/>
            <person name="Song Y."/>
            <person name="Salvetti E."/>
            <person name="Wrobel A."/>
            <person name="Rasinkangas P."/>
            <person name="Parkhill J."/>
            <person name="Rea M.C."/>
            <person name="O'Sullivan O."/>
            <person name="Ritari J."/>
            <person name="Douillard F.P."/>
            <person name="Paul Ross R."/>
            <person name="Yang R."/>
            <person name="Briner A.E."/>
            <person name="Felis G.E."/>
            <person name="de Vos W.M."/>
            <person name="Barrangou R."/>
            <person name="Klaenhammer T.R."/>
            <person name="Caufield P.W."/>
            <person name="Cui Y."/>
            <person name="Zhang H."/>
            <person name="O'Toole P.W."/>
        </authorList>
    </citation>
    <scope>NUCLEOTIDE SEQUENCE [LARGE SCALE GENOMIC DNA]</scope>
    <source>
        <strain evidence="1 2">DSM 19284</strain>
    </source>
</reference>
<evidence type="ECO:0000313" key="2">
    <source>
        <dbReference type="Proteomes" id="UP000051074"/>
    </source>
</evidence>
<proteinExistence type="predicted"/>
<accession>K0NX61</accession>
<dbReference type="SUPFAM" id="SSF56425">
    <property type="entry name" value="Succinate dehydrogenase/fumarate reductase flavoprotein, catalytic domain"/>
    <property type="match status" value="1"/>
</dbReference>
<comment type="caution">
    <text evidence="1">The sequence shown here is derived from an EMBL/GenBank/DDBJ whole genome shotgun (WGS) entry which is preliminary data.</text>
</comment>
<dbReference type="RefSeq" id="WP_008461509.1">
    <property type="nucleotide sequence ID" value="NZ_AZDU01000024.1"/>
</dbReference>
<dbReference type="STRING" id="1293597.FC20_GL000795"/>
<organism evidence="1 2">
    <name type="scientific">Lactobacillus equicursoris DSM 19284 = JCM 14600 = CIP 110162</name>
    <dbReference type="NCBI Taxonomy" id="1293597"/>
    <lineage>
        <taxon>Bacteria</taxon>
        <taxon>Bacillati</taxon>
        <taxon>Bacillota</taxon>
        <taxon>Bacilli</taxon>
        <taxon>Lactobacillales</taxon>
        <taxon>Lactobacillaceae</taxon>
        <taxon>Lactobacillus</taxon>
    </lineage>
</organism>
<dbReference type="InterPro" id="IPR027477">
    <property type="entry name" value="Succ_DH/fumarate_Rdtase_cat_sf"/>
</dbReference>
<protein>
    <submittedName>
        <fullName evidence="1">Uncharacterized protein</fullName>
    </submittedName>
</protein>
<name>K0NX61_9LACO</name>
<evidence type="ECO:0000313" key="1">
    <source>
        <dbReference type="EMBL" id="KRL01621.1"/>
    </source>
</evidence>
<dbReference type="Proteomes" id="UP000051074">
    <property type="component" value="Unassembled WGS sequence"/>
</dbReference>
<dbReference type="Gene3D" id="3.90.700.10">
    <property type="entry name" value="Succinate dehydrogenase/fumarate reductase flavoprotein, catalytic domain"/>
    <property type="match status" value="1"/>
</dbReference>
<dbReference type="AlphaFoldDB" id="K0NX61"/>
<keyword evidence="2" id="KW-1185">Reference proteome</keyword>
<gene>
    <name evidence="1" type="ORF">FC20_GL000795</name>
</gene>
<sequence length="59" mass="6559">MVKTADSLEELANKLGIPAENLVKSVETWNKYAAEGRDPEFERTMGVDHSMPTPTLRAI</sequence>
<dbReference type="EMBL" id="AZDU01000024">
    <property type="protein sequence ID" value="KRL01621.1"/>
    <property type="molecule type" value="Genomic_DNA"/>
</dbReference>
<dbReference type="PATRIC" id="fig|1293597.4.peg.867"/>